<gene>
    <name evidence="3" type="ORF">VB739_02035</name>
</gene>
<dbReference type="SUPFAM" id="SSF47598">
    <property type="entry name" value="Ribbon-helix-helix"/>
    <property type="match status" value="1"/>
</dbReference>
<keyword evidence="4" id="KW-1185">Reference proteome</keyword>
<dbReference type="Pfam" id="PF07878">
    <property type="entry name" value="RHH_5"/>
    <property type="match status" value="1"/>
</dbReference>
<dbReference type="InterPro" id="IPR010985">
    <property type="entry name" value="Ribbon_hlx_hlx"/>
</dbReference>
<proteinExistence type="predicted"/>
<feature type="region of interest" description="Disordered" evidence="1">
    <location>
        <begin position="84"/>
        <end position="111"/>
    </location>
</feature>
<comment type="caution">
    <text evidence="3">The sequence shown here is derived from an EMBL/GenBank/DDBJ whole genome shotgun (WGS) entry which is preliminary data.</text>
</comment>
<evidence type="ECO:0000313" key="4">
    <source>
        <dbReference type="Proteomes" id="UP001302329"/>
    </source>
</evidence>
<evidence type="ECO:0000259" key="2">
    <source>
        <dbReference type="Pfam" id="PF07878"/>
    </source>
</evidence>
<sequence length="111" mass="12234">MPTRQTSSSGKPKSPRIQVVLPEELCARLAALAESESRTVSNMAKVLIQQGVERLEQLQRPAAAAQAPYPTGPAAAADRFRRELEQQEQGGTRRLRGAPRRLRLRQPPLSP</sequence>
<dbReference type="EMBL" id="JAYGHY010000004">
    <property type="protein sequence ID" value="MEA5441330.1"/>
    <property type="molecule type" value="Genomic_DNA"/>
</dbReference>
<evidence type="ECO:0000313" key="3">
    <source>
        <dbReference type="EMBL" id="MEA5441330.1"/>
    </source>
</evidence>
<feature type="compositionally biased region" description="Basic residues" evidence="1">
    <location>
        <begin position="93"/>
        <end position="104"/>
    </location>
</feature>
<evidence type="ECO:0000256" key="1">
    <source>
        <dbReference type="SAM" id="MobiDB-lite"/>
    </source>
</evidence>
<feature type="domain" description="CopG-like ribbon-helix-helix" evidence="2">
    <location>
        <begin position="14"/>
        <end position="55"/>
    </location>
</feature>
<name>A0ABU5SS81_9CYAN</name>
<dbReference type="Proteomes" id="UP001302329">
    <property type="component" value="Unassembled WGS sequence"/>
</dbReference>
<accession>A0ABU5SS81</accession>
<protein>
    <recommendedName>
        <fullName evidence="2">CopG-like ribbon-helix-helix domain-containing protein</fullName>
    </recommendedName>
</protein>
<organism evidence="3 4">
    <name type="scientific">Cyanobium gracile UHCC 0281</name>
    <dbReference type="NCBI Taxonomy" id="3110309"/>
    <lineage>
        <taxon>Bacteria</taxon>
        <taxon>Bacillati</taxon>
        <taxon>Cyanobacteriota</taxon>
        <taxon>Cyanophyceae</taxon>
        <taxon>Synechococcales</taxon>
        <taxon>Prochlorococcaceae</taxon>
        <taxon>Cyanobium</taxon>
    </lineage>
</organism>
<dbReference type="InterPro" id="IPR012869">
    <property type="entry name" value="RHH_5"/>
</dbReference>
<dbReference type="RefSeq" id="WP_323355482.1">
    <property type="nucleotide sequence ID" value="NZ_JAYGHY010000004.1"/>
</dbReference>
<reference evidence="3 4" key="1">
    <citation type="submission" date="2023-12" db="EMBL/GenBank/DDBJ databases">
        <title>Baltic Sea Cyanobacteria.</title>
        <authorList>
            <person name="Delbaje E."/>
            <person name="Fewer D.P."/>
            <person name="Shishido T.K."/>
        </authorList>
    </citation>
    <scope>NUCLEOTIDE SEQUENCE [LARGE SCALE GENOMIC DNA]</scope>
    <source>
        <strain evidence="3 4">UHCC 0281</strain>
    </source>
</reference>